<organism evidence="6 7">
    <name type="scientific">Actinomycetospora corticicola</name>
    <dbReference type="NCBI Taxonomy" id="663602"/>
    <lineage>
        <taxon>Bacteria</taxon>
        <taxon>Bacillati</taxon>
        <taxon>Actinomycetota</taxon>
        <taxon>Actinomycetes</taxon>
        <taxon>Pseudonocardiales</taxon>
        <taxon>Pseudonocardiaceae</taxon>
        <taxon>Actinomycetospora</taxon>
    </lineage>
</organism>
<comment type="similarity">
    <text evidence="2 4">Belongs to the Nudix hydrolase family.</text>
</comment>
<evidence type="ECO:0000313" key="6">
    <source>
        <dbReference type="EMBL" id="NYD39851.1"/>
    </source>
</evidence>
<dbReference type="SUPFAM" id="SSF55811">
    <property type="entry name" value="Nudix"/>
    <property type="match status" value="1"/>
</dbReference>
<dbReference type="Gene3D" id="3.90.79.10">
    <property type="entry name" value="Nucleoside Triphosphate Pyrophosphohydrolase"/>
    <property type="match status" value="1"/>
</dbReference>
<dbReference type="InterPro" id="IPR020476">
    <property type="entry name" value="Nudix_hydrolase"/>
</dbReference>
<dbReference type="InterPro" id="IPR020084">
    <property type="entry name" value="NUDIX_hydrolase_CS"/>
</dbReference>
<evidence type="ECO:0000256" key="1">
    <source>
        <dbReference type="ARBA" id="ARBA00001946"/>
    </source>
</evidence>
<dbReference type="Pfam" id="PF00293">
    <property type="entry name" value="NUDIX"/>
    <property type="match status" value="1"/>
</dbReference>
<dbReference type="PANTHER" id="PTHR43046:SF16">
    <property type="entry name" value="ADP-RIBOSE PYROPHOSPHATASE YJHB-RELATED"/>
    <property type="match status" value="1"/>
</dbReference>
<evidence type="ECO:0000313" key="7">
    <source>
        <dbReference type="Proteomes" id="UP000535890"/>
    </source>
</evidence>
<dbReference type="EMBL" id="JACCBN010000001">
    <property type="protein sequence ID" value="NYD39851.1"/>
    <property type="molecule type" value="Genomic_DNA"/>
</dbReference>
<protein>
    <submittedName>
        <fullName evidence="6">ADP-ribose pyrophosphatase YjhB (NUDIX family)</fullName>
    </submittedName>
</protein>
<feature type="domain" description="Nudix hydrolase" evidence="5">
    <location>
        <begin position="17"/>
        <end position="147"/>
    </location>
</feature>
<keyword evidence="7" id="KW-1185">Reference proteome</keyword>
<evidence type="ECO:0000256" key="3">
    <source>
        <dbReference type="ARBA" id="ARBA00022801"/>
    </source>
</evidence>
<accession>A0A7Y9E2A0</accession>
<gene>
    <name evidence="6" type="ORF">BJ983_005953</name>
</gene>
<dbReference type="PROSITE" id="PS00893">
    <property type="entry name" value="NUDIX_BOX"/>
    <property type="match status" value="1"/>
</dbReference>
<evidence type="ECO:0000259" key="5">
    <source>
        <dbReference type="PROSITE" id="PS51462"/>
    </source>
</evidence>
<dbReference type="GO" id="GO:0016787">
    <property type="term" value="F:hydrolase activity"/>
    <property type="evidence" value="ECO:0007669"/>
    <property type="project" value="UniProtKB-KW"/>
</dbReference>
<reference evidence="6 7" key="1">
    <citation type="submission" date="2020-07" db="EMBL/GenBank/DDBJ databases">
        <title>Sequencing the genomes of 1000 actinobacteria strains.</title>
        <authorList>
            <person name="Klenk H.-P."/>
        </authorList>
    </citation>
    <scope>NUCLEOTIDE SEQUENCE [LARGE SCALE GENOMIC DNA]</scope>
    <source>
        <strain evidence="6 7">DSM 45772</strain>
    </source>
</reference>
<dbReference type="PANTHER" id="PTHR43046">
    <property type="entry name" value="GDP-MANNOSE MANNOSYL HYDROLASE"/>
    <property type="match status" value="1"/>
</dbReference>
<proteinExistence type="inferred from homology"/>
<evidence type="ECO:0000256" key="2">
    <source>
        <dbReference type="ARBA" id="ARBA00005582"/>
    </source>
</evidence>
<dbReference type="AlphaFoldDB" id="A0A7Y9E2A0"/>
<comment type="cofactor">
    <cofactor evidence="1">
        <name>Mg(2+)</name>
        <dbReference type="ChEBI" id="CHEBI:18420"/>
    </cofactor>
</comment>
<sequence length="155" mass="17020">MPKTDYYDDPDAPPPNSLVVAVAVVAVDDQDRVLLIERTDNGKWALPGGAQELGESVREAAVRETREETGIEVEVAGVVGIYSDPRHVIAYDDGEVRQEFSICLRARVIGGSPRSSGESRTVRWVSRAELEQLPIDGRMRRRIDDGVRGAAPHVD</sequence>
<dbReference type="InterPro" id="IPR000086">
    <property type="entry name" value="NUDIX_hydrolase_dom"/>
</dbReference>
<dbReference type="PRINTS" id="PR00502">
    <property type="entry name" value="NUDIXFAMILY"/>
</dbReference>
<dbReference type="InterPro" id="IPR015797">
    <property type="entry name" value="NUDIX_hydrolase-like_dom_sf"/>
</dbReference>
<dbReference type="PROSITE" id="PS51462">
    <property type="entry name" value="NUDIX"/>
    <property type="match status" value="1"/>
</dbReference>
<dbReference type="Proteomes" id="UP000535890">
    <property type="component" value="Unassembled WGS sequence"/>
</dbReference>
<dbReference type="RefSeq" id="WP_179797117.1">
    <property type="nucleotide sequence ID" value="NZ_BAABHP010000002.1"/>
</dbReference>
<comment type="caution">
    <text evidence="6">The sequence shown here is derived from an EMBL/GenBank/DDBJ whole genome shotgun (WGS) entry which is preliminary data.</text>
</comment>
<name>A0A7Y9E2A0_9PSEU</name>
<evidence type="ECO:0000256" key="4">
    <source>
        <dbReference type="RuleBase" id="RU003476"/>
    </source>
</evidence>
<keyword evidence="3 4" id="KW-0378">Hydrolase</keyword>